<dbReference type="Proteomes" id="UP000244089">
    <property type="component" value="Unassembled WGS sequence"/>
</dbReference>
<organism evidence="2 3">
    <name type="scientific">Halanaerobium saccharolyticum</name>
    <dbReference type="NCBI Taxonomy" id="43595"/>
    <lineage>
        <taxon>Bacteria</taxon>
        <taxon>Bacillati</taxon>
        <taxon>Bacillota</taxon>
        <taxon>Clostridia</taxon>
        <taxon>Halanaerobiales</taxon>
        <taxon>Halanaerobiaceae</taxon>
        <taxon>Halanaerobium</taxon>
    </lineage>
</organism>
<evidence type="ECO:0000313" key="2">
    <source>
        <dbReference type="EMBL" id="PTV96831.1"/>
    </source>
</evidence>
<name>A0A2T5RHU8_9FIRM</name>
<accession>A0A2T5RHU8</accession>
<dbReference type="InterPro" id="IPR058355">
    <property type="entry name" value="DUF8042"/>
</dbReference>
<sequence>MLIYFNNVKIELDSSNKDDILNTIESKLDNEIIKTIYLDDVEFSLKYFREAELDLERFEEIYFETQKINKLINETVKEAENYLPKLKTALKESAQLFRKKDYDEASQLFNLAVDGLEWYLNILNSIVDLKEKNNDVDEVNKLLNKFNMALNRAMISLNQEEYNDFADLLEVEIIEYLDKLQGCHQELLEK</sequence>
<reference evidence="2 3" key="1">
    <citation type="submission" date="2018-04" db="EMBL/GenBank/DDBJ databases">
        <title>Subsurface microbial communities from deep shales in Ohio and West Virginia, USA.</title>
        <authorList>
            <person name="Wrighton K."/>
        </authorList>
    </citation>
    <scope>NUCLEOTIDE SEQUENCE [LARGE SCALE GENOMIC DNA]</scope>
    <source>
        <strain evidence="2 3">WC1</strain>
    </source>
</reference>
<proteinExistence type="predicted"/>
<dbReference type="AlphaFoldDB" id="A0A2T5RHU8"/>
<feature type="domain" description="DUF8042" evidence="1">
    <location>
        <begin position="74"/>
        <end position="188"/>
    </location>
</feature>
<gene>
    <name evidence="2" type="ORF">C8C76_12430</name>
</gene>
<protein>
    <recommendedName>
        <fullName evidence="1">DUF8042 domain-containing protein</fullName>
    </recommendedName>
</protein>
<evidence type="ECO:0000259" key="1">
    <source>
        <dbReference type="Pfam" id="PF26154"/>
    </source>
</evidence>
<comment type="caution">
    <text evidence="2">The sequence shown here is derived from an EMBL/GenBank/DDBJ whole genome shotgun (WGS) entry which is preliminary data.</text>
</comment>
<dbReference type="Pfam" id="PF26154">
    <property type="entry name" value="DUF8042"/>
    <property type="match status" value="1"/>
</dbReference>
<dbReference type="RefSeq" id="WP_108141193.1">
    <property type="nucleotide sequence ID" value="NZ_QAXS01000024.1"/>
</dbReference>
<dbReference type="EMBL" id="QAXS01000024">
    <property type="protein sequence ID" value="PTV96831.1"/>
    <property type="molecule type" value="Genomic_DNA"/>
</dbReference>
<evidence type="ECO:0000313" key="3">
    <source>
        <dbReference type="Proteomes" id="UP000244089"/>
    </source>
</evidence>
<dbReference type="OrthoDB" id="2111017at2"/>